<dbReference type="RefSeq" id="WP_159173951.1">
    <property type="nucleotide sequence ID" value="NZ_LR732312.1"/>
</dbReference>
<evidence type="ECO:0000313" key="2">
    <source>
        <dbReference type="EMBL" id="VWX38256.1"/>
    </source>
</evidence>
<name>A0A653IHL4_9BACL</name>
<dbReference type="AlphaFoldDB" id="A0A653IHL4"/>
<feature type="chain" id="PRO_5025029973" description="YtkA-like domain-containing protein" evidence="1">
    <location>
        <begin position="27"/>
        <end position="150"/>
    </location>
</feature>
<reference evidence="2 3" key="1">
    <citation type="submission" date="2019-10" db="EMBL/GenBank/DDBJ databases">
        <authorList>
            <person name="Karimi E."/>
        </authorList>
    </citation>
    <scope>NUCLEOTIDE SEQUENCE [LARGE SCALE GENOMIC DNA]</scope>
    <source>
        <strain evidence="2">Exiguobacterium sp. 9Y</strain>
    </source>
</reference>
<evidence type="ECO:0000256" key="1">
    <source>
        <dbReference type="SAM" id="SignalP"/>
    </source>
</evidence>
<accession>A0A653IHL4</accession>
<proteinExistence type="predicted"/>
<evidence type="ECO:0008006" key="4">
    <source>
        <dbReference type="Google" id="ProtNLM"/>
    </source>
</evidence>
<evidence type="ECO:0000313" key="3">
    <source>
        <dbReference type="Proteomes" id="UP000439752"/>
    </source>
</evidence>
<keyword evidence="3" id="KW-1185">Reference proteome</keyword>
<dbReference type="PROSITE" id="PS51257">
    <property type="entry name" value="PROKAR_LIPOPROTEIN"/>
    <property type="match status" value="1"/>
</dbReference>
<keyword evidence="1" id="KW-0732">Signal</keyword>
<gene>
    <name evidence="2" type="ORF">EXIGUO9Y_380020</name>
</gene>
<feature type="signal peptide" evidence="1">
    <location>
        <begin position="1"/>
        <end position="26"/>
    </location>
</feature>
<protein>
    <recommendedName>
        <fullName evidence="4">YtkA-like domain-containing protein</fullName>
    </recommendedName>
</protein>
<dbReference type="EMBL" id="CABWKQ010000032">
    <property type="protein sequence ID" value="VWX38256.1"/>
    <property type="molecule type" value="Genomic_DNA"/>
</dbReference>
<dbReference type="Proteomes" id="UP000439752">
    <property type="component" value="Unassembled WGS sequence"/>
</dbReference>
<sequence length="150" mass="16250">MKRLCMTGALVGSVLLLAGCQFETKAAPPMMKVGLYAPEKIGANTNTTVSVEIENPQDIDVVHVQVTPIGSDETQTFETEKRDGHYVSSIPFKKSGVYVVNGMVHVGEKVHTPKSLVQVGDVSETELEQAQDMYRSQAPATHEGHGGHHH</sequence>
<organism evidence="2 3">
    <name type="scientific">Exiguobacterium oxidotolerans</name>
    <dbReference type="NCBI Taxonomy" id="223958"/>
    <lineage>
        <taxon>Bacteria</taxon>
        <taxon>Bacillati</taxon>
        <taxon>Bacillota</taxon>
        <taxon>Bacilli</taxon>
        <taxon>Bacillales</taxon>
        <taxon>Bacillales Family XII. Incertae Sedis</taxon>
        <taxon>Exiguobacterium</taxon>
    </lineage>
</organism>